<dbReference type="PANTHER" id="PTHR39150">
    <property type="entry name" value="54S RIBOSOMAL PROTEIN L28, MITOCHONDRIAL"/>
    <property type="match status" value="1"/>
</dbReference>
<dbReference type="GO" id="GO:0032543">
    <property type="term" value="P:mitochondrial translation"/>
    <property type="evidence" value="ECO:0007669"/>
    <property type="project" value="InterPro"/>
</dbReference>
<dbReference type="GO" id="GO:0005739">
    <property type="term" value="C:mitochondrion"/>
    <property type="evidence" value="ECO:0007669"/>
    <property type="project" value="UniProtKB-SubCell"/>
</dbReference>
<organism evidence="8 9">
    <name type="scientific">Acrodontium crateriforme</name>
    <dbReference type="NCBI Taxonomy" id="150365"/>
    <lineage>
        <taxon>Eukaryota</taxon>
        <taxon>Fungi</taxon>
        <taxon>Dikarya</taxon>
        <taxon>Ascomycota</taxon>
        <taxon>Pezizomycotina</taxon>
        <taxon>Dothideomycetes</taxon>
        <taxon>Dothideomycetidae</taxon>
        <taxon>Mycosphaerellales</taxon>
        <taxon>Teratosphaeriaceae</taxon>
        <taxon>Acrodontium</taxon>
    </lineage>
</organism>
<name>A0AAQ3M0X5_9PEZI</name>
<keyword evidence="4" id="KW-0689">Ribosomal protein</keyword>
<dbReference type="GO" id="GO:0003735">
    <property type="term" value="F:structural constituent of ribosome"/>
    <property type="evidence" value="ECO:0007669"/>
    <property type="project" value="InterPro"/>
</dbReference>
<evidence type="ECO:0000256" key="3">
    <source>
        <dbReference type="ARBA" id="ARBA00022946"/>
    </source>
</evidence>
<dbReference type="EMBL" id="CP138582">
    <property type="protein sequence ID" value="WPG99453.1"/>
    <property type="molecule type" value="Genomic_DNA"/>
</dbReference>
<dbReference type="GO" id="GO:1990904">
    <property type="term" value="C:ribonucleoprotein complex"/>
    <property type="evidence" value="ECO:0007669"/>
    <property type="project" value="UniProtKB-KW"/>
</dbReference>
<keyword evidence="5" id="KW-0496">Mitochondrion</keyword>
<keyword evidence="9" id="KW-1185">Reference proteome</keyword>
<dbReference type="AlphaFoldDB" id="A0AAQ3M0X5"/>
<evidence type="ECO:0000256" key="7">
    <source>
        <dbReference type="ARBA" id="ARBA00035192"/>
    </source>
</evidence>
<evidence type="ECO:0000256" key="6">
    <source>
        <dbReference type="ARBA" id="ARBA00023274"/>
    </source>
</evidence>
<comment type="subcellular location">
    <subcellularLocation>
        <location evidence="1">Mitochondrion</location>
    </subcellularLocation>
</comment>
<dbReference type="InterPro" id="IPR019192">
    <property type="entry name" value="Ribosomal_mL40"/>
</dbReference>
<evidence type="ECO:0000256" key="4">
    <source>
        <dbReference type="ARBA" id="ARBA00022980"/>
    </source>
</evidence>
<evidence type="ECO:0000256" key="1">
    <source>
        <dbReference type="ARBA" id="ARBA00004173"/>
    </source>
</evidence>
<dbReference type="InterPro" id="IPR042831">
    <property type="entry name" value="Ribosomal_mL40_fung"/>
</dbReference>
<evidence type="ECO:0000256" key="2">
    <source>
        <dbReference type="ARBA" id="ARBA00009360"/>
    </source>
</evidence>
<dbReference type="Pfam" id="PF09812">
    <property type="entry name" value="MRP-L28"/>
    <property type="match status" value="1"/>
</dbReference>
<evidence type="ECO:0000313" key="8">
    <source>
        <dbReference type="EMBL" id="WPG99453.1"/>
    </source>
</evidence>
<comment type="similarity">
    <text evidence="2">Belongs to the mitochondrion-specific ribosomal protein mL40 family.</text>
</comment>
<protein>
    <recommendedName>
        <fullName evidence="7">Large ribosomal subunit protein mL40</fullName>
    </recommendedName>
</protein>
<evidence type="ECO:0000313" key="9">
    <source>
        <dbReference type="Proteomes" id="UP001303373"/>
    </source>
</evidence>
<accession>A0AAQ3M0X5</accession>
<reference evidence="8 9" key="1">
    <citation type="submission" date="2023-11" db="EMBL/GenBank/DDBJ databases">
        <title>An acidophilic fungus is an integral part of prey digestion in a carnivorous sundew plant.</title>
        <authorList>
            <person name="Tsai I.J."/>
        </authorList>
    </citation>
    <scope>NUCLEOTIDE SEQUENCE [LARGE SCALE GENOMIC DNA]</scope>
    <source>
        <strain evidence="8">169a</strain>
    </source>
</reference>
<evidence type="ECO:0000256" key="5">
    <source>
        <dbReference type="ARBA" id="ARBA00023128"/>
    </source>
</evidence>
<dbReference type="Proteomes" id="UP001303373">
    <property type="component" value="Chromosome 3"/>
</dbReference>
<keyword evidence="3" id="KW-0809">Transit peptide</keyword>
<dbReference type="GO" id="GO:0005840">
    <property type="term" value="C:ribosome"/>
    <property type="evidence" value="ECO:0007669"/>
    <property type="project" value="UniProtKB-KW"/>
</dbReference>
<proteinExistence type="inferred from homology"/>
<keyword evidence="6" id="KW-0687">Ribonucleoprotein</keyword>
<dbReference type="PANTHER" id="PTHR39150:SF1">
    <property type="entry name" value="LARGE RIBOSOMAL SUBUNIT PROTEIN ML40"/>
    <property type="match status" value="1"/>
</dbReference>
<gene>
    <name evidence="8" type="ORF">R9X50_00226700</name>
</gene>
<sequence>MAGMKAPSTALLRAFSPLWRPQALPWTARGCVLQQQQAAPFSSTQRMEKKGRGAKTDMRITLIRYHLQHPLTPRPLRFSRTRALRHWTIHRAWRLYQRKLAEKRTLELERQYNSMAEACEALRLIDSNGLNAQDRERLGVPEPEMTGAKSDKDTGRLYRIAMRKDGIFNGAPIEYAKIQTETPSKDGWNHGWTK</sequence>
<dbReference type="Gene3D" id="6.10.250.3440">
    <property type="match status" value="1"/>
</dbReference>